<feature type="region of interest" description="Disordered" evidence="2">
    <location>
        <begin position="207"/>
        <end position="279"/>
    </location>
</feature>
<dbReference type="Proteomes" id="UP001305414">
    <property type="component" value="Unassembled WGS sequence"/>
</dbReference>
<dbReference type="GO" id="GO:0008270">
    <property type="term" value="F:zinc ion binding"/>
    <property type="evidence" value="ECO:0007669"/>
    <property type="project" value="UniProtKB-KW"/>
</dbReference>
<keyword evidence="1" id="KW-0479">Metal-binding</keyword>
<evidence type="ECO:0000259" key="3">
    <source>
        <dbReference type="PROSITE" id="PS50089"/>
    </source>
</evidence>
<dbReference type="PROSITE" id="PS50089">
    <property type="entry name" value="ZF_RING_2"/>
    <property type="match status" value="1"/>
</dbReference>
<comment type="caution">
    <text evidence="4">The sequence shown here is derived from an EMBL/GenBank/DDBJ whole genome shotgun (WGS) entry which is preliminary data.</text>
</comment>
<name>A0AAN7UTR9_9PEZI</name>
<feature type="region of interest" description="Disordered" evidence="2">
    <location>
        <begin position="20"/>
        <end position="65"/>
    </location>
</feature>
<keyword evidence="5" id="KW-1185">Reference proteome</keyword>
<organism evidence="4 5">
    <name type="scientific">Xylaria bambusicola</name>
    <dbReference type="NCBI Taxonomy" id="326684"/>
    <lineage>
        <taxon>Eukaryota</taxon>
        <taxon>Fungi</taxon>
        <taxon>Dikarya</taxon>
        <taxon>Ascomycota</taxon>
        <taxon>Pezizomycotina</taxon>
        <taxon>Sordariomycetes</taxon>
        <taxon>Xylariomycetidae</taxon>
        <taxon>Xylariales</taxon>
        <taxon>Xylariaceae</taxon>
        <taxon>Xylaria</taxon>
    </lineage>
</organism>
<keyword evidence="1" id="KW-0862">Zinc</keyword>
<protein>
    <recommendedName>
        <fullName evidence="3">RING-type domain-containing protein</fullName>
    </recommendedName>
</protein>
<feature type="compositionally biased region" description="Basic residues" evidence="2">
    <location>
        <begin position="161"/>
        <end position="177"/>
    </location>
</feature>
<reference evidence="4 5" key="1">
    <citation type="submission" date="2023-10" db="EMBL/GenBank/DDBJ databases">
        <title>Draft genome sequence of Xylaria bambusicola isolate GMP-LS, the root and basal stem rot pathogen of sugarcane in Indonesia.</title>
        <authorList>
            <person name="Selvaraj P."/>
            <person name="Muralishankar V."/>
            <person name="Muruganantham S."/>
            <person name="Sp S."/>
            <person name="Haryani S."/>
            <person name="Lau K.J.X."/>
            <person name="Naqvi N.I."/>
        </authorList>
    </citation>
    <scope>NUCLEOTIDE SEQUENCE [LARGE SCALE GENOMIC DNA]</scope>
    <source>
        <strain evidence="4">GMP-LS</strain>
    </source>
</reference>
<feature type="compositionally biased region" description="Basic and acidic residues" evidence="2">
    <location>
        <begin position="207"/>
        <end position="218"/>
    </location>
</feature>
<dbReference type="InterPro" id="IPR013083">
    <property type="entry name" value="Znf_RING/FYVE/PHD"/>
</dbReference>
<sequence>MPRVRLPKLKLDFLKKLLRNHPEPDVGIEPVTDEPGSSTDGPPTDKPTTEEHTTDGPVEQQDEKTGVQEVFEECPICHDPVGTMNPEGILESWTHLYCGHKFGTHCIQTWLQESADRNPHSIPSCPICRSIAKHPCGHPIVVTPRYMFFLGVPLQPLPPSNRRRRRRLSRRPGHPHRPPPALPDQNKVQIVGKCSTCAAAAAAAAAEESRKSTARGDEAAETPNSRQGRDGDRRSGIKSMILQTSFRRLSISSPESPRSESRGAFGDTHSGRTSPTAHRDYLNLCRTEVAPARRPTPAPAIDRISTF</sequence>
<feature type="compositionally biased region" description="Low complexity" evidence="2">
    <location>
        <begin position="247"/>
        <end position="256"/>
    </location>
</feature>
<dbReference type="InterPro" id="IPR001841">
    <property type="entry name" value="Znf_RING"/>
</dbReference>
<feature type="domain" description="RING-type" evidence="3">
    <location>
        <begin position="74"/>
        <end position="129"/>
    </location>
</feature>
<evidence type="ECO:0000313" key="4">
    <source>
        <dbReference type="EMBL" id="KAK5627379.1"/>
    </source>
</evidence>
<accession>A0AAN7UTR9</accession>
<dbReference type="AlphaFoldDB" id="A0AAN7UTR9"/>
<dbReference type="Pfam" id="PF13639">
    <property type="entry name" value="zf-RING_2"/>
    <property type="match status" value="1"/>
</dbReference>
<feature type="region of interest" description="Disordered" evidence="2">
    <location>
        <begin position="288"/>
        <end position="307"/>
    </location>
</feature>
<dbReference type="EMBL" id="JAWHQM010000005">
    <property type="protein sequence ID" value="KAK5627379.1"/>
    <property type="molecule type" value="Genomic_DNA"/>
</dbReference>
<evidence type="ECO:0000256" key="1">
    <source>
        <dbReference type="PROSITE-ProRule" id="PRU00175"/>
    </source>
</evidence>
<evidence type="ECO:0000256" key="2">
    <source>
        <dbReference type="SAM" id="MobiDB-lite"/>
    </source>
</evidence>
<gene>
    <name evidence="4" type="ORF">RRF57_003094</name>
</gene>
<dbReference type="Gene3D" id="3.30.40.10">
    <property type="entry name" value="Zinc/RING finger domain, C3HC4 (zinc finger)"/>
    <property type="match status" value="1"/>
</dbReference>
<evidence type="ECO:0000313" key="5">
    <source>
        <dbReference type="Proteomes" id="UP001305414"/>
    </source>
</evidence>
<feature type="region of interest" description="Disordered" evidence="2">
    <location>
        <begin position="158"/>
        <end position="187"/>
    </location>
</feature>
<keyword evidence="1" id="KW-0863">Zinc-finger</keyword>
<dbReference type="SUPFAM" id="SSF57850">
    <property type="entry name" value="RING/U-box"/>
    <property type="match status" value="1"/>
</dbReference>
<proteinExistence type="predicted"/>